<accession>G3J473</accession>
<dbReference type="InterPro" id="IPR013657">
    <property type="entry name" value="SCL35B1-4/HUT1"/>
</dbReference>
<evidence type="ECO:0000256" key="1">
    <source>
        <dbReference type="ARBA" id="ARBA00003420"/>
    </source>
</evidence>
<evidence type="ECO:0000313" key="13">
    <source>
        <dbReference type="EMBL" id="EGX95795.1"/>
    </source>
</evidence>
<comment type="subunit">
    <text evidence="4 12">Homooligomer.</text>
</comment>
<proteinExistence type="inferred from homology"/>
<feature type="transmembrane region" description="Helical" evidence="12">
    <location>
        <begin position="109"/>
        <end position="128"/>
    </location>
</feature>
<reference evidence="13 14" key="1">
    <citation type="journal article" date="2011" name="Genome Biol.">
        <title>Genome sequence of the insect pathogenic fungus Cordyceps militaris, a valued traditional Chinese medicine.</title>
        <authorList>
            <person name="Zheng P."/>
            <person name="Xia Y."/>
            <person name="Xiao G."/>
            <person name="Xiong C."/>
            <person name="Hu X."/>
            <person name="Zhang S."/>
            <person name="Zheng H."/>
            <person name="Huang Y."/>
            <person name="Zhou Y."/>
            <person name="Wang S."/>
            <person name="Zhao G.P."/>
            <person name="Liu X."/>
            <person name="St Leger R.J."/>
            <person name="Wang C."/>
        </authorList>
    </citation>
    <scope>NUCLEOTIDE SEQUENCE [LARGE SCALE GENOMIC DNA]</scope>
    <source>
        <strain evidence="13 14">CM01</strain>
    </source>
</reference>
<evidence type="ECO:0000256" key="11">
    <source>
        <dbReference type="ARBA" id="ARBA00023329"/>
    </source>
</evidence>
<feature type="transmembrane region" description="Helical" evidence="12">
    <location>
        <begin position="253"/>
        <end position="275"/>
    </location>
</feature>
<evidence type="ECO:0000256" key="5">
    <source>
        <dbReference type="ARBA" id="ARBA00022448"/>
    </source>
</evidence>
<dbReference type="GO" id="GO:0005789">
    <property type="term" value="C:endoplasmic reticulum membrane"/>
    <property type="evidence" value="ECO:0007669"/>
    <property type="project" value="UniProtKB-SubCell"/>
</dbReference>
<dbReference type="InterPro" id="IPR050186">
    <property type="entry name" value="TPT_transporter"/>
</dbReference>
<feature type="transmembrane region" description="Helical" evidence="12">
    <location>
        <begin position="140"/>
        <end position="163"/>
    </location>
</feature>
<keyword evidence="10 12" id="KW-0472">Membrane</keyword>
<comment type="similarity">
    <text evidence="3 12">Belongs to the TPT transporter family. SLC35D subfamily.</text>
</comment>
<keyword evidence="9 12" id="KW-0333">Golgi apparatus</keyword>
<evidence type="ECO:0000256" key="7">
    <source>
        <dbReference type="ARBA" id="ARBA00022692"/>
    </source>
</evidence>
<comment type="function">
    <text evidence="1 12">Involved in the import of GDP-mannose from the cytoplasm into the Golgi lumen.</text>
</comment>
<keyword evidence="8 12" id="KW-1133">Transmembrane helix</keyword>
<comment type="subcellular location">
    <subcellularLocation>
        <location evidence="2 12">Cytoplasmic vesicle membrane</location>
        <topology evidence="2 12">Multi-pass membrane protein</topology>
    </subcellularLocation>
    <subcellularLocation>
        <location evidence="12">Golgi apparatus membrane</location>
        <topology evidence="12">Multi-pass membrane protein</topology>
    </subcellularLocation>
    <subcellularLocation>
        <location evidence="12">Endoplasmic reticulum membrane</location>
        <topology evidence="12">Multi-pass membrane protein</topology>
    </subcellularLocation>
</comment>
<evidence type="ECO:0000256" key="12">
    <source>
        <dbReference type="RuleBase" id="RU367097"/>
    </source>
</evidence>
<evidence type="ECO:0000256" key="10">
    <source>
        <dbReference type="ARBA" id="ARBA00023136"/>
    </source>
</evidence>
<dbReference type="eggNOG" id="KOG1444">
    <property type="taxonomic scope" value="Eukaryota"/>
</dbReference>
<keyword evidence="11 12" id="KW-0968">Cytoplasmic vesicle</keyword>
<dbReference type="EMBL" id="JH126399">
    <property type="protein sequence ID" value="EGX95795.1"/>
    <property type="molecule type" value="Genomic_DNA"/>
</dbReference>
<dbReference type="Proteomes" id="UP000001610">
    <property type="component" value="Unassembled WGS sequence"/>
</dbReference>
<keyword evidence="7 12" id="KW-0812">Transmembrane</keyword>
<dbReference type="STRING" id="983644.G3J473"/>
<evidence type="ECO:0000256" key="2">
    <source>
        <dbReference type="ARBA" id="ARBA00004439"/>
    </source>
</evidence>
<evidence type="ECO:0000256" key="4">
    <source>
        <dbReference type="ARBA" id="ARBA00011182"/>
    </source>
</evidence>
<name>G3J473_CORMM</name>
<evidence type="ECO:0000256" key="8">
    <source>
        <dbReference type="ARBA" id="ARBA00022989"/>
    </source>
</evidence>
<dbReference type="OMA" id="DAMFWVA"/>
<dbReference type="GeneID" id="18162484"/>
<keyword evidence="6 12" id="KW-0762">Sugar transport</keyword>
<dbReference type="HOGENOM" id="CLU_025360_1_2_1"/>
<dbReference type="GO" id="GO:0030659">
    <property type="term" value="C:cytoplasmic vesicle membrane"/>
    <property type="evidence" value="ECO:0007669"/>
    <property type="project" value="UniProtKB-SubCell"/>
</dbReference>
<dbReference type="Pfam" id="PF08449">
    <property type="entry name" value="UAA"/>
    <property type="match status" value="1"/>
</dbReference>
<dbReference type="RefSeq" id="XP_006665672.1">
    <property type="nucleotide sequence ID" value="XM_006665609.1"/>
</dbReference>
<dbReference type="InParanoid" id="G3J473"/>
<keyword evidence="12" id="KW-0256">Endoplasmic reticulum</keyword>
<evidence type="ECO:0000256" key="9">
    <source>
        <dbReference type="ARBA" id="ARBA00023034"/>
    </source>
</evidence>
<feature type="transmembrane region" description="Helical" evidence="12">
    <location>
        <begin position="216"/>
        <end position="233"/>
    </location>
</feature>
<feature type="transmembrane region" description="Helical" evidence="12">
    <location>
        <begin position="48"/>
        <end position="72"/>
    </location>
</feature>
<dbReference type="AlphaFoldDB" id="G3J473"/>
<dbReference type="PANTHER" id="PTHR11132">
    <property type="entry name" value="SOLUTE CARRIER FAMILY 35"/>
    <property type="match status" value="1"/>
</dbReference>
<feature type="transmembrane region" description="Helical" evidence="12">
    <location>
        <begin position="183"/>
        <end position="204"/>
    </location>
</feature>
<evidence type="ECO:0000256" key="6">
    <source>
        <dbReference type="ARBA" id="ARBA00022597"/>
    </source>
</evidence>
<keyword evidence="5 12" id="KW-0813">Transport</keyword>
<feature type="transmembrane region" description="Helical" evidence="12">
    <location>
        <begin position="308"/>
        <end position="327"/>
    </location>
</feature>
<dbReference type="GO" id="GO:0000139">
    <property type="term" value="C:Golgi membrane"/>
    <property type="evidence" value="ECO:0007669"/>
    <property type="project" value="UniProtKB-SubCell"/>
</dbReference>
<feature type="transmembrane region" description="Helical" evidence="12">
    <location>
        <begin position="282"/>
        <end position="302"/>
    </location>
</feature>
<keyword evidence="14" id="KW-1185">Reference proteome</keyword>
<dbReference type="VEuPathDB" id="FungiDB:CCM_00449"/>
<dbReference type="FunCoup" id="G3J473">
    <property type="interactions" value="541"/>
</dbReference>
<evidence type="ECO:0000256" key="3">
    <source>
        <dbReference type="ARBA" id="ARBA00010425"/>
    </source>
</evidence>
<protein>
    <recommendedName>
        <fullName evidence="12">GDP-mannose transporter</fullName>
        <shortName evidence="12">GMT</shortName>
    </recommendedName>
</protein>
<gene>
    <name evidence="13" type="ORF">CCM_00449</name>
</gene>
<evidence type="ECO:0000313" key="14">
    <source>
        <dbReference type="Proteomes" id="UP000001610"/>
    </source>
</evidence>
<dbReference type="OrthoDB" id="417037at2759"/>
<sequence>MTVKSSPASAPAAAAAGLISNSNASILAYCVASISMTAVNKYIFSGGSWNLTFFCLTVQSVVCLAAVVLGKHLGMHEPARADQAPHAGFPLSILLVGMIYSGAKSLQYLSVPVYTIFKNLTIVVIAYGENVFFGTSVSRLILSSFGLMVLSSVIAAWADIQAALGGLHSVDAAAATAQLTAGYIWMAINVFCTSAFLIGSRKVMKAYNFSDVDTMFYNNLLSIPVLILASVFLEDWSRENVARNFPPETRTVLIISMLYSGLGTIFISYTTAWCIRVTSSTTYSMVGALNKLPLAVTGFLFFGAPVTLGSVSAVLIAFVSGIVYAWAKVVQSEKAKLTLPTANSATEKDMKV</sequence>
<organism evidence="13 14">
    <name type="scientific">Cordyceps militaris (strain CM01)</name>
    <name type="common">Caterpillar fungus</name>
    <dbReference type="NCBI Taxonomy" id="983644"/>
    <lineage>
        <taxon>Eukaryota</taxon>
        <taxon>Fungi</taxon>
        <taxon>Dikarya</taxon>
        <taxon>Ascomycota</taxon>
        <taxon>Pezizomycotina</taxon>
        <taxon>Sordariomycetes</taxon>
        <taxon>Hypocreomycetidae</taxon>
        <taxon>Hypocreales</taxon>
        <taxon>Cordycipitaceae</taxon>
        <taxon>Cordyceps</taxon>
    </lineage>
</organism>
<dbReference type="NCBIfam" id="TIGR00803">
    <property type="entry name" value="nst"/>
    <property type="match status" value="1"/>
</dbReference>
<dbReference type="GO" id="GO:0055085">
    <property type="term" value="P:transmembrane transport"/>
    <property type="evidence" value="ECO:0007669"/>
    <property type="project" value="InterPro"/>
</dbReference>
<dbReference type="KEGG" id="cmt:CCM_00449"/>